<dbReference type="GO" id="GO:0020037">
    <property type="term" value="F:heme binding"/>
    <property type="evidence" value="ECO:0007669"/>
    <property type="project" value="InterPro"/>
</dbReference>
<evidence type="ECO:0000313" key="4">
    <source>
        <dbReference type="Proteomes" id="UP000193404"/>
    </source>
</evidence>
<dbReference type="InterPro" id="IPR002397">
    <property type="entry name" value="Cyt_P450_B"/>
</dbReference>
<keyword evidence="2" id="KW-0503">Monooxygenase</keyword>
<keyword evidence="2" id="KW-0479">Metal-binding</keyword>
<keyword evidence="2" id="KW-0560">Oxidoreductase</keyword>
<dbReference type="EMBL" id="CP020477">
    <property type="protein sequence ID" value="ARM74672.1"/>
    <property type="molecule type" value="Genomic_DNA"/>
</dbReference>
<keyword evidence="2" id="KW-0349">Heme</keyword>
<dbReference type="InterPro" id="IPR001128">
    <property type="entry name" value="Cyt_P450"/>
</dbReference>
<organism evidence="3 4">
    <name type="scientific">Acidianus manzaensis</name>
    <dbReference type="NCBI Taxonomy" id="282676"/>
    <lineage>
        <taxon>Archaea</taxon>
        <taxon>Thermoproteota</taxon>
        <taxon>Thermoprotei</taxon>
        <taxon>Sulfolobales</taxon>
        <taxon>Sulfolobaceae</taxon>
        <taxon>Acidianus</taxon>
    </lineage>
</organism>
<dbReference type="GO" id="GO:0016705">
    <property type="term" value="F:oxidoreductase activity, acting on paired donors, with incorporation or reduction of molecular oxygen"/>
    <property type="evidence" value="ECO:0007669"/>
    <property type="project" value="InterPro"/>
</dbReference>
<dbReference type="Gene3D" id="1.10.630.10">
    <property type="entry name" value="Cytochrome P450"/>
    <property type="match status" value="1"/>
</dbReference>
<dbReference type="InterPro" id="IPR053518">
    <property type="entry name" value="CYP450_119-like"/>
</dbReference>
<proteinExistence type="inferred from homology"/>
<accession>A0A1W6JWR2</accession>
<sequence>MYDWFKKMRKESPVYYDGEVWNVFTYNDCKLILNDFKRFSSAMTDYNEKLPDLRSGKITFAVPTRYTMLTSDPPLHDELRGMTSNFFNPANLRQLEGFIRETVDNLISNLDNEFDVIESIAVPLPVIIISKLLGIESDVKKIKEWSDIVALRLGKPTEIFRIGKKYLELINFSKNVINSRKGEKGDDITSVIANSNLSDVEKRGYLILLMIAGNETTTNLIGNAIEDLTIFKQWDYIRKNGGLKAVEEALRYSPPVMRTARITKEKVNIGGKEIEEGELIRVWIASANRDESVFNNPDDFIPDRSPNPHLSFGSGIHLCLGAPLARLEAKILLEELSRKMEITDIIEKEKIENEILNGYKKLVVKGKKLDTNKLN</sequence>
<dbReference type="InterPro" id="IPR036396">
    <property type="entry name" value="Cyt_P450_sf"/>
</dbReference>
<reference evidence="3 4" key="1">
    <citation type="submission" date="2017-03" db="EMBL/GenBank/DDBJ databases">
        <title>Sulfur activation and transportation mechanism of thermophilic Archaea Acidianus manzaensis YN-25.</title>
        <authorList>
            <person name="Ma Y."/>
            <person name="Yang Y."/>
            <person name="Xia J."/>
        </authorList>
    </citation>
    <scope>NUCLEOTIDE SEQUENCE [LARGE SCALE GENOMIC DNA]</scope>
    <source>
        <strain evidence="3 4">YN-25</strain>
    </source>
</reference>
<dbReference type="PRINTS" id="PR00359">
    <property type="entry name" value="BP450"/>
</dbReference>
<dbReference type="NCBIfam" id="NF041177">
    <property type="entry name" value="Cyp119_Thmprot"/>
    <property type="match status" value="1"/>
</dbReference>
<keyword evidence="2" id="KW-0408">Iron</keyword>
<comment type="similarity">
    <text evidence="1 2">Belongs to the cytochrome P450 family.</text>
</comment>
<name>A0A1W6JWR2_9CREN</name>
<dbReference type="Proteomes" id="UP000193404">
    <property type="component" value="Chromosome"/>
</dbReference>
<evidence type="ECO:0000256" key="1">
    <source>
        <dbReference type="ARBA" id="ARBA00010617"/>
    </source>
</evidence>
<dbReference type="OrthoDB" id="40089at2157"/>
<dbReference type="PANTHER" id="PTHR46696:SF1">
    <property type="entry name" value="CYTOCHROME P450 YJIB-RELATED"/>
    <property type="match status" value="1"/>
</dbReference>
<evidence type="ECO:0000256" key="2">
    <source>
        <dbReference type="RuleBase" id="RU000461"/>
    </source>
</evidence>
<protein>
    <submittedName>
        <fullName evidence="3">Cytochrome</fullName>
    </submittedName>
</protein>
<dbReference type="AlphaFoldDB" id="A0A1W6JWR2"/>
<dbReference type="PRINTS" id="PR00385">
    <property type="entry name" value="P450"/>
</dbReference>
<dbReference type="InterPro" id="IPR017972">
    <property type="entry name" value="Cyt_P450_CS"/>
</dbReference>
<gene>
    <name evidence="3" type="ORF">B6F84_00610</name>
</gene>
<dbReference type="GO" id="GO:0005506">
    <property type="term" value="F:iron ion binding"/>
    <property type="evidence" value="ECO:0007669"/>
    <property type="project" value="InterPro"/>
</dbReference>
<dbReference type="KEGG" id="aman:B6F84_00610"/>
<dbReference type="GO" id="GO:0004497">
    <property type="term" value="F:monooxygenase activity"/>
    <property type="evidence" value="ECO:0007669"/>
    <property type="project" value="UniProtKB-KW"/>
</dbReference>
<keyword evidence="4" id="KW-1185">Reference proteome</keyword>
<dbReference type="STRING" id="282676.B6F84_00610"/>
<dbReference type="SUPFAM" id="SSF48264">
    <property type="entry name" value="Cytochrome P450"/>
    <property type="match status" value="1"/>
</dbReference>
<dbReference type="GeneID" id="41589373"/>
<dbReference type="Pfam" id="PF00067">
    <property type="entry name" value="p450"/>
    <property type="match status" value="1"/>
</dbReference>
<evidence type="ECO:0000313" key="3">
    <source>
        <dbReference type="EMBL" id="ARM74672.1"/>
    </source>
</evidence>
<dbReference type="PANTHER" id="PTHR46696">
    <property type="entry name" value="P450, PUTATIVE (EUROFUNG)-RELATED"/>
    <property type="match status" value="1"/>
</dbReference>
<dbReference type="RefSeq" id="WP_148690418.1">
    <property type="nucleotide sequence ID" value="NZ_CP020477.1"/>
</dbReference>
<dbReference type="PROSITE" id="PS00086">
    <property type="entry name" value="CYTOCHROME_P450"/>
    <property type="match status" value="1"/>
</dbReference>